<comment type="caution">
    <text evidence="1">The sequence shown here is derived from an EMBL/GenBank/DDBJ whole genome shotgun (WGS) entry which is preliminary data.</text>
</comment>
<reference evidence="1" key="1">
    <citation type="submission" date="2022-05" db="EMBL/GenBank/DDBJ databases">
        <title>Chromosome-level genome of Chaenocephalus aceratus.</title>
        <authorList>
            <person name="Park H."/>
        </authorList>
    </citation>
    <scope>NUCLEOTIDE SEQUENCE</scope>
    <source>
        <strain evidence="1">KU_202001</strain>
    </source>
</reference>
<gene>
    <name evidence="1" type="ORF">KUCAC02_010595</name>
</gene>
<keyword evidence="2" id="KW-1185">Reference proteome</keyword>
<evidence type="ECO:0000313" key="1">
    <source>
        <dbReference type="EMBL" id="KAI4806003.1"/>
    </source>
</evidence>
<name>A0ACB9W0B2_CHAAC</name>
<proteinExistence type="predicted"/>
<protein>
    <submittedName>
        <fullName evidence="1">Uncharacterized protein</fullName>
    </submittedName>
</protein>
<evidence type="ECO:0000313" key="2">
    <source>
        <dbReference type="Proteomes" id="UP001057452"/>
    </source>
</evidence>
<feature type="non-terminal residue" evidence="1">
    <location>
        <position position="165"/>
    </location>
</feature>
<accession>A0ACB9W0B2</accession>
<sequence>SLSEQPIHSVPNPASAEIIEPLQGMFHIGLGMNTGSAGTKTWPAFSNEFQPLRALGEAARCDWLVLSGTGNDNPITYSQHRDLGHESLLYAWVLSGPNDNMKSSNAAVSPINGSQTEPKPTVINEAGGNTVMVFHRTPGKETELRITSIAPCSGSQPVPGRRVRQ</sequence>
<dbReference type="EMBL" id="CM043805">
    <property type="protein sequence ID" value="KAI4806003.1"/>
    <property type="molecule type" value="Genomic_DNA"/>
</dbReference>
<organism evidence="1 2">
    <name type="scientific">Chaenocephalus aceratus</name>
    <name type="common">Blackfin icefish</name>
    <name type="synonym">Chaenichthys aceratus</name>
    <dbReference type="NCBI Taxonomy" id="36190"/>
    <lineage>
        <taxon>Eukaryota</taxon>
        <taxon>Metazoa</taxon>
        <taxon>Chordata</taxon>
        <taxon>Craniata</taxon>
        <taxon>Vertebrata</taxon>
        <taxon>Euteleostomi</taxon>
        <taxon>Actinopterygii</taxon>
        <taxon>Neopterygii</taxon>
        <taxon>Teleostei</taxon>
        <taxon>Neoteleostei</taxon>
        <taxon>Acanthomorphata</taxon>
        <taxon>Eupercaria</taxon>
        <taxon>Perciformes</taxon>
        <taxon>Notothenioidei</taxon>
        <taxon>Channichthyidae</taxon>
        <taxon>Chaenocephalus</taxon>
    </lineage>
</organism>
<feature type="non-terminal residue" evidence="1">
    <location>
        <position position="1"/>
    </location>
</feature>
<dbReference type="Proteomes" id="UP001057452">
    <property type="component" value="Chromosome 21"/>
</dbReference>